<comment type="caution">
    <text evidence="2">The sequence shown here is derived from an EMBL/GenBank/DDBJ whole genome shotgun (WGS) entry which is preliminary data.</text>
</comment>
<organism evidence="2 3">
    <name type="scientific">Larinioides sclopetarius</name>
    <dbReference type="NCBI Taxonomy" id="280406"/>
    <lineage>
        <taxon>Eukaryota</taxon>
        <taxon>Metazoa</taxon>
        <taxon>Ecdysozoa</taxon>
        <taxon>Arthropoda</taxon>
        <taxon>Chelicerata</taxon>
        <taxon>Arachnida</taxon>
        <taxon>Araneae</taxon>
        <taxon>Araneomorphae</taxon>
        <taxon>Entelegynae</taxon>
        <taxon>Araneoidea</taxon>
        <taxon>Araneidae</taxon>
        <taxon>Larinioides</taxon>
    </lineage>
</organism>
<evidence type="ECO:0000256" key="1">
    <source>
        <dbReference type="SAM" id="MobiDB-lite"/>
    </source>
</evidence>
<feature type="region of interest" description="Disordered" evidence="1">
    <location>
        <begin position="1"/>
        <end position="43"/>
    </location>
</feature>
<dbReference type="Proteomes" id="UP001497382">
    <property type="component" value="Unassembled WGS sequence"/>
</dbReference>
<proteinExistence type="predicted"/>
<reference evidence="2 3" key="1">
    <citation type="submission" date="2024-04" db="EMBL/GenBank/DDBJ databases">
        <authorList>
            <person name="Rising A."/>
            <person name="Reimegard J."/>
            <person name="Sonavane S."/>
            <person name="Akerstrom W."/>
            <person name="Nylinder S."/>
            <person name="Hedman E."/>
            <person name="Kallberg Y."/>
        </authorList>
    </citation>
    <scope>NUCLEOTIDE SEQUENCE [LARGE SCALE GENOMIC DNA]</scope>
</reference>
<name>A0AAV2A095_9ARAC</name>
<sequence length="83" mass="9622">MCLSYKESLSKRTSLTKNSRKPAKTSSSEQSSQTPRKEGSINHKVLMKQKLVPNFVHFLQHLISNNIRCSPIHYQVVFHSFNY</sequence>
<keyword evidence="3" id="KW-1185">Reference proteome</keyword>
<gene>
    <name evidence="2" type="ORF">LARSCL_LOCUS9230</name>
</gene>
<evidence type="ECO:0000313" key="3">
    <source>
        <dbReference type="Proteomes" id="UP001497382"/>
    </source>
</evidence>
<dbReference type="EMBL" id="CAXIEN010000102">
    <property type="protein sequence ID" value="CAL1277451.1"/>
    <property type="molecule type" value="Genomic_DNA"/>
</dbReference>
<dbReference type="AlphaFoldDB" id="A0AAV2A095"/>
<evidence type="ECO:0000313" key="2">
    <source>
        <dbReference type="EMBL" id="CAL1277451.1"/>
    </source>
</evidence>
<accession>A0AAV2A095</accession>
<feature type="compositionally biased region" description="Polar residues" evidence="1">
    <location>
        <begin position="24"/>
        <end position="34"/>
    </location>
</feature>
<protein>
    <submittedName>
        <fullName evidence="2">Uncharacterized protein</fullName>
    </submittedName>
</protein>